<dbReference type="Pfam" id="PF18897">
    <property type="entry name" value="Gp3-like"/>
    <property type="match status" value="1"/>
</dbReference>
<dbReference type="InterPro" id="IPR043991">
    <property type="entry name" value="Gp3-like"/>
</dbReference>
<proteinExistence type="predicted"/>
<reference evidence="1 2" key="1">
    <citation type="submission" date="2018-03" db="EMBL/GenBank/DDBJ databases">
        <title>Draft genome of Nitrosomonas supralitoralis APG5.</title>
        <authorList>
            <person name="Urakawa H."/>
            <person name="Lopez J.V."/>
        </authorList>
    </citation>
    <scope>NUCLEOTIDE SEQUENCE [LARGE SCALE GENOMIC DNA]</scope>
    <source>
        <strain evidence="1 2">APG5</strain>
    </source>
</reference>
<dbReference type="Proteomes" id="UP000241912">
    <property type="component" value="Unassembled WGS sequence"/>
</dbReference>
<keyword evidence="2" id="KW-1185">Reference proteome</keyword>
<name>A0A2P7NRX0_9PROT</name>
<evidence type="ECO:0000313" key="2">
    <source>
        <dbReference type="Proteomes" id="UP000241912"/>
    </source>
</evidence>
<dbReference type="AlphaFoldDB" id="A0A2P7NRX0"/>
<comment type="caution">
    <text evidence="1">The sequence shown here is derived from an EMBL/GenBank/DDBJ whole genome shotgun (WGS) entry which is preliminary data.</text>
</comment>
<dbReference type="GO" id="GO:0016787">
    <property type="term" value="F:hydrolase activity"/>
    <property type="evidence" value="ECO:0007669"/>
    <property type="project" value="UniProtKB-KW"/>
</dbReference>
<protein>
    <submittedName>
        <fullName evidence="1">Hydrolase or metal-binding protein</fullName>
    </submittedName>
</protein>
<sequence>MLKGLALTPPVIGRITIGKIVEKNGKRLPEKDDEFTITSQIQNKDGWINHPLNEKLRKEHGNKLRSIPVRLLFDDPDLNLRSNYSLFDRQTGRPVCVGNGETCRRATKTGIQSFPCPAPESCELAKEGHCKPYGRLNVIIENEDELGSFVFRTTGFNSIRTLSTRLKYLHAVSGELLSTLPLELRLRGKSTTQSHRTPIYYVDLTVRNGMTIVESIANAKTLSDERKSSGFNQAALDEAAKLGFDNGAFEDSEEEGVAVVEEFYSDDIPADDRDKSENRSDLALAAKLGKKVEQLKFGESAQK</sequence>
<gene>
    <name evidence="1" type="ORF">C7H79_14725</name>
</gene>
<evidence type="ECO:0000313" key="1">
    <source>
        <dbReference type="EMBL" id="PSJ16204.1"/>
    </source>
</evidence>
<accession>A0A2P7NRX0</accession>
<organism evidence="1 2">
    <name type="scientific">Nitrosomonas supralitoralis</name>
    <dbReference type="NCBI Taxonomy" id="2116706"/>
    <lineage>
        <taxon>Bacteria</taxon>
        <taxon>Pseudomonadati</taxon>
        <taxon>Pseudomonadota</taxon>
        <taxon>Betaproteobacteria</taxon>
        <taxon>Nitrosomonadales</taxon>
        <taxon>Nitrosomonadaceae</taxon>
        <taxon>Nitrosomonas</taxon>
    </lineage>
</organism>
<dbReference type="OrthoDB" id="8585509at2"/>
<dbReference type="EMBL" id="PXXU01000063">
    <property type="protein sequence ID" value="PSJ16204.1"/>
    <property type="molecule type" value="Genomic_DNA"/>
</dbReference>
<dbReference type="RefSeq" id="WP_106708048.1">
    <property type="nucleotide sequence ID" value="NZ_PXXU01000063.1"/>
</dbReference>
<keyword evidence="1" id="KW-0378">Hydrolase</keyword>